<reference evidence="6 7" key="1">
    <citation type="submission" date="2024-08" db="EMBL/GenBank/DDBJ databases">
        <authorList>
            <person name="Cucini C."/>
            <person name="Frati F."/>
        </authorList>
    </citation>
    <scope>NUCLEOTIDE SEQUENCE [LARGE SCALE GENOMIC DNA]</scope>
</reference>
<dbReference type="InterPro" id="IPR043129">
    <property type="entry name" value="ATPase_NBD"/>
</dbReference>
<keyword evidence="3" id="KW-0067">ATP-binding</keyword>
<evidence type="ECO:0000256" key="2">
    <source>
        <dbReference type="ARBA" id="ARBA00022741"/>
    </source>
</evidence>
<feature type="region of interest" description="Disordered" evidence="4">
    <location>
        <begin position="1"/>
        <end position="68"/>
    </location>
</feature>
<evidence type="ECO:0000256" key="3">
    <source>
        <dbReference type="ARBA" id="ARBA00022840"/>
    </source>
</evidence>
<evidence type="ECO:0000313" key="6">
    <source>
        <dbReference type="EMBL" id="CAL8133383.1"/>
    </source>
</evidence>
<dbReference type="SUPFAM" id="SSF100920">
    <property type="entry name" value="Heat shock protein 70kD (HSP70), peptide-binding domain"/>
    <property type="match status" value="1"/>
</dbReference>
<feature type="compositionally biased region" description="Polar residues" evidence="4">
    <location>
        <begin position="1"/>
        <end position="18"/>
    </location>
</feature>
<dbReference type="InterPro" id="IPR013126">
    <property type="entry name" value="Hsp_70_fam"/>
</dbReference>
<dbReference type="SUPFAM" id="SSF52540">
    <property type="entry name" value="P-loop containing nucleoside triphosphate hydrolases"/>
    <property type="match status" value="1"/>
</dbReference>
<dbReference type="Gene3D" id="3.90.640.10">
    <property type="entry name" value="Actin, Chain A, domain 4"/>
    <property type="match status" value="1"/>
</dbReference>
<dbReference type="InterPro" id="IPR029047">
    <property type="entry name" value="HSP70_peptide-bd_sf"/>
</dbReference>
<keyword evidence="7" id="KW-1185">Reference proteome</keyword>
<dbReference type="EMBL" id="CAXLJM020000099">
    <property type="protein sequence ID" value="CAL8133383.1"/>
    <property type="molecule type" value="Genomic_DNA"/>
</dbReference>
<feature type="domain" description="Guanylate-binding protein N-terminal" evidence="5">
    <location>
        <begin position="85"/>
        <end position="356"/>
    </location>
</feature>
<organism evidence="6 7">
    <name type="scientific">Orchesella dallaii</name>
    <dbReference type="NCBI Taxonomy" id="48710"/>
    <lineage>
        <taxon>Eukaryota</taxon>
        <taxon>Metazoa</taxon>
        <taxon>Ecdysozoa</taxon>
        <taxon>Arthropoda</taxon>
        <taxon>Hexapoda</taxon>
        <taxon>Collembola</taxon>
        <taxon>Entomobryomorpha</taxon>
        <taxon>Entomobryoidea</taxon>
        <taxon>Orchesellidae</taxon>
        <taxon>Orchesellinae</taxon>
        <taxon>Orchesella</taxon>
    </lineage>
</organism>
<dbReference type="PROSITE" id="PS00297">
    <property type="entry name" value="HSP70_1"/>
    <property type="match status" value="1"/>
</dbReference>
<name>A0ABP1RR17_9HEXA</name>
<dbReference type="InterPro" id="IPR015894">
    <property type="entry name" value="Guanylate-bd_N"/>
</dbReference>
<dbReference type="Gene3D" id="3.40.50.300">
    <property type="entry name" value="P-loop containing nucleotide triphosphate hydrolases"/>
    <property type="match status" value="1"/>
</dbReference>
<dbReference type="Gene3D" id="3.30.420.40">
    <property type="match status" value="2"/>
</dbReference>
<dbReference type="Pfam" id="PF02263">
    <property type="entry name" value="GBP"/>
    <property type="match status" value="1"/>
</dbReference>
<feature type="compositionally biased region" description="Polar residues" evidence="4">
    <location>
        <begin position="47"/>
        <end position="58"/>
    </location>
</feature>
<dbReference type="Proteomes" id="UP001642540">
    <property type="component" value="Unassembled WGS sequence"/>
</dbReference>
<dbReference type="PRINTS" id="PR00301">
    <property type="entry name" value="HEATSHOCK70"/>
</dbReference>
<comment type="caution">
    <text evidence="6">The sequence shown here is derived from an EMBL/GenBank/DDBJ whole genome shotgun (WGS) entry which is preliminary data.</text>
</comment>
<feature type="region of interest" description="Disordered" evidence="4">
    <location>
        <begin position="1559"/>
        <end position="1604"/>
    </location>
</feature>
<proteinExistence type="inferred from homology"/>
<protein>
    <recommendedName>
        <fullName evidence="5">Guanylate-binding protein N-terminal domain-containing protein</fullName>
    </recommendedName>
</protein>
<evidence type="ECO:0000256" key="1">
    <source>
        <dbReference type="ARBA" id="ARBA00007381"/>
    </source>
</evidence>
<sequence>MASSARAKSSRNWKQTAITSSSEDETSAASDYDVVNKSRNGKKMHSSKSPNGKWNTSEAVPDEEDEVEEPIQIVHFGKIRNSKVSMTIDDEKLEKCLKAAGDYPMCIINIVGPPNLGKGFVLNVALRKLEAMTGGDRNWMGWDSKQGKMSRFPFGNRSEKNDLKSAGISLFPRPFLIDTNEGRIAVFVMETNGLHNDAFDSMEALTSIFCLSFLTSSMLIYNTCEDELTEDSFMPWIPYLRFGKKALEAFDSLDEKPFQALSFLVRDWEKPQEYCYGETDGKKYLFEQIEQLLDPKTNKYISKALKDHFASTGCFLLPSAGDGFKTSEFDGSVEMLDGEFLKKLEKYISGLISSSTLHVKKIYKDKLTSSLFKQYLSAYVQLINSYNRGSGDLTGDSLHQVSMATLTEYTIDKTVTDYRTEMQNQKGVSTYVEENSLYRMHGNAKKQAELSIKTALPKLPQQEIEIYGSNLSDKITAAFDGIRNENQKHREDFIAKNVNATLKKYEERLNSKINLGDETKFYDESEIQNASAASLNIKQQLYDSCLTEGDDDFEEIKNIILKKASEILHSFLQKNSRNRNRAENIIASFNRNLIENYKEDMRDNTEGETPDISSLRFMHRQLKKQSKREFQNNQPNFPGDKLFQERFLDNLESTLDEIFATHENGEKSRLEDKQEKANSLVTSLKLEFDRILKSQTDKAMTQNQSELDSVLSNSSTKILTHFDQENPFSPGSTTGKILRETLQRDLELANQNYMENTIKKQKKIIESYKKSRDQGVNSYIESMEAELKAGFFEETSLQNLHDHQQKNCLQSFDELTDFSPDASDQRSELKERISEAFENFKVANARLCQQAKAEAEKLLTDLQQQYNTRMSGQTFNNESDVEGAHKKCLDEYYKQLEAKLGEGNEELKESYYGKIKNMLSNTYQSIRGTVELNKEKERLQFFAMLNNVQEFYHNEMKKQCDGQNFRGTRELENVHRRVSDDAILNCNRKLKIQVSPENRKRLLNAMSDSFTKYQMKFTMNKTIQTQKPAIGIDLGTTYCCVAIWKDQKMKIITSSEGDSTTPSYVAFKDDGSHVVGQTAKDDSYRNPENTIFDAKRMIGRRMTDSKLQDDMKYWPFNVVEHNGVPKINIRNKPQPPEYVSAVLLSELKAQAEEQLGMKVERAVITVPAYFNDGQRAATVDAGEMAGLKVLTILSEPTAAAIAYKVENFSDLPRKVLVYDLGGGTFDVAVLQTGAKSIDVLGVDGDTHLGGEDFDKNLMEECVKIFLEKTKINLLQDKDSDVKPKKEEARRILRRLQTYSEKAKRQLSSALQATISVDGIIGGKDLYAVITRARFEELNQQLFQKTIEIVDKALKDANVRKEEIDDILLVGGSTRIPKIKEMLSQHFGGKKLSHSVHPDTAVANGAAVQAALLNGGSKEFNFESIRDVTPMSLGIEADIGKLKDAFSIIIPKNTKIPCKYQETYVTTADNQRTMKISVYQGEYEIAKDNNLLGTFQLAGISPARAGCENVDVTMEIDEMGILHVTAAGKNSRNSKSLTVEANKGRLSLQEKKEITTAIEKIAKKPVVDEQPEGEGDDDAQNDDWFTSAAHSQKQVFDDLEVPLEE</sequence>
<evidence type="ECO:0000256" key="4">
    <source>
        <dbReference type="SAM" id="MobiDB-lite"/>
    </source>
</evidence>
<evidence type="ECO:0000259" key="5">
    <source>
        <dbReference type="Pfam" id="PF02263"/>
    </source>
</evidence>
<dbReference type="PROSITE" id="PS01036">
    <property type="entry name" value="HSP70_3"/>
    <property type="match status" value="1"/>
</dbReference>
<feature type="compositionally biased region" description="Acidic residues" evidence="4">
    <location>
        <begin position="1568"/>
        <end position="1580"/>
    </location>
</feature>
<dbReference type="Pfam" id="PF00012">
    <property type="entry name" value="HSP70"/>
    <property type="match status" value="1"/>
</dbReference>
<comment type="similarity">
    <text evidence="1">Belongs to the heat shock protein 70 family.</text>
</comment>
<dbReference type="InterPro" id="IPR018181">
    <property type="entry name" value="Heat_shock_70_CS"/>
</dbReference>
<evidence type="ECO:0000313" key="7">
    <source>
        <dbReference type="Proteomes" id="UP001642540"/>
    </source>
</evidence>
<keyword evidence="2" id="KW-0547">Nucleotide-binding</keyword>
<dbReference type="InterPro" id="IPR027417">
    <property type="entry name" value="P-loop_NTPase"/>
</dbReference>
<gene>
    <name evidence="6" type="ORF">ODALV1_LOCUS25041</name>
</gene>
<dbReference type="PANTHER" id="PTHR19375">
    <property type="entry name" value="HEAT SHOCK PROTEIN 70KDA"/>
    <property type="match status" value="1"/>
</dbReference>
<dbReference type="SUPFAM" id="SSF53067">
    <property type="entry name" value="Actin-like ATPase domain"/>
    <property type="match status" value="2"/>
</dbReference>
<dbReference type="Gene3D" id="2.60.34.10">
    <property type="entry name" value="Substrate Binding Domain Of DNAk, Chain A, domain 1"/>
    <property type="match status" value="1"/>
</dbReference>
<dbReference type="CDD" id="cd24028">
    <property type="entry name" value="ASKHA_NBD_HSP70_HSPA1-like"/>
    <property type="match status" value="1"/>
</dbReference>
<accession>A0ABP1RR17</accession>